<dbReference type="STRING" id="237258.SAMN04489756_101134"/>
<protein>
    <recommendedName>
        <fullName evidence="7 11">Aldose 1-epimerase</fullName>
        <ecNumber evidence="6 11">5.1.3.3</ecNumber>
    </recommendedName>
</protein>
<dbReference type="GO" id="GO:0004034">
    <property type="term" value="F:aldose 1-epimerase activity"/>
    <property type="evidence" value="ECO:0007669"/>
    <property type="project" value="UniProtKB-EC"/>
</dbReference>
<dbReference type="PANTHER" id="PTHR10091">
    <property type="entry name" value="ALDOSE-1-EPIMERASE"/>
    <property type="match status" value="1"/>
</dbReference>
<evidence type="ECO:0000256" key="2">
    <source>
        <dbReference type="ARBA" id="ARBA00001913"/>
    </source>
</evidence>
<dbReference type="PANTHER" id="PTHR10091:SF0">
    <property type="entry name" value="GALACTOSE MUTAROTASE"/>
    <property type="match status" value="1"/>
</dbReference>
<dbReference type="PIRSF" id="PIRSF005096">
    <property type="entry name" value="GALM"/>
    <property type="match status" value="1"/>
</dbReference>
<name>A0A1E5UEN4_9FLAO</name>
<feature type="binding site" evidence="13">
    <location>
        <position position="239"/>
    </location>
    <ligand>
        <name>beta-D-galactose</name>
        <dbReference type="ChEBI" id="CHEBI:27667"/>
    </ligand>
</feature>
<dbReference type="CDD" id="cd09019">
    <property type="entry name" value="galactose_mutarotase_like"/>
    <property type="match status" value="1"/>
</dbReference>
<evidence type="ECO:0000256" key="3">
    <source>
        <dbReference type="ARBA" id="ARBA00005028"/>
    </source>
</evidence>
<dbReference type="GO" id="GO:0033499">
    <property type="term" value="P:galactose catabolic process via UDP-galactose, Leloir pathway"/>
    <property type="evidence" value="ECO:0007669"/>
    <property type="project" value="TreeGrafter"/>
</dbReference>
<keyword evidence="8" id="KW-0106">Calcium</keyword>
<proteinExistence type="inferred from homology"/>
<feature type="active site" description="Proton donor" evidence="12">
    <location>
        <position position="181"/>
    </location>
</feature>
<dbReference type="InterPro" id="IPR015443">
    <property type="entry name" value="Aldose_1-epimerase"/>
</dbReference>
<dbReference type="InterPro" id="IPR011013">
    <property type="entry name" value="Gal_mutarotase_sf_dom"/>
</dbReference>
<feature type="active site" description="Proton acceptor" evidence="12">
    <location>
        <position position="301"/>
    </location>
</feature>
<dbReference type="EMBL" id="MKGI01000043">
    <property type="protein sequence ID" value="OEL11374.1"/>
    <property type="molecule type" value="Genomic_DNA"/>
</dbReference>
<evidence type="ECO:0000256" key="5">
    <source>
        <dbReference type="ARBA" id="ARBA00011245"/>
    </source>
</evidence>
<dbReference type="GO" id="GO:0030246">
    <property type="term" value="F:carbohydrate binding"/>
    <property type="evidence" value="ECO:0007669"/>
    <property type="project" value="InterPro"/>
</dbReference>
<evidence type="ECO:0000256" key="13">
    <source>
        <dbReference type="PIRSR" id="PIRSR005096-2"/>
    </source>
</evidence>
<evidence type="ECO:0000256" key="6">
    <source>
        <dbReference type="ARBA" id="ARBA00013185"/>
    </source>
</evidence>
<dbReference type="InterPro" id="IPR047215">
    <property type="entry name" value="Galactose_mutarotase-like"/>
</dbReference>
<dbReference type="OrthoDB" id="9779408at2"/>
<evidence type="ECO:0000256" key="8">
    <source>
        <dbReference type="ARBA" id="ARBA00022837"/>
    </source>
</evidence>
<evidence type="ECO:0000256" key="14">
    <source>
        <dbReference type="PIRSR" id="PIRSR005096-3"/>
    </source>
</evidence>
<dbReference type="EC" id="5.1.3.3" evidence="6 11"/>
<evidence type="ECO:0000256" key="11">
    <source>
        <dbReference type="PIRNR" id="PIRNR005096"/>
    </source>
</evidence>
<sequence length="336" mass="37795">MHSKNNVIITPVKNNISLYKITNKNGVEAYLTNYGATLLSLYVPTKNGKIDVVLGFHSIDEYIKAFEMGASPYFNAVVGRFAGRIKNAQFQLNGKTIQLDQNHGKHHLHGGKYQLSNVAWNFENYNEETNTLTFSYVSKANEFYPGDVTIEVAYTLTDENELNIKYKATTTEDTLLNLTNHAYFNLDGISGNTLDQKLQINAEKFLELDAENIPTGNFIPMENHAFDFRSSKNVVAGIDHCFVLKNNTEPAAILESVKNGVTMKVYTDQPAVQIYVGGKTSDELQNKESVKYHTESGICFETQVFPDAPNHEDFPNAILRKGETYQQNTTFQFIIS</sequence>
<gene>
    <name evidence="15" type="ORF">BHF72_2244</name>
</gene>
<keyword evidence="9 11" id="KW-0413">Isomerase</keyword>
<accession>A0A1E5UEN4</accession>
<evidence type="ECO:0000256" key="7">
    <source>
        <dbReference type="ARBA" id="ARBA00014165"/>
    </source>
</evidence>
<evidence type="ECO:0000256" key="1">
    <source>
        <dbReference type="ARBA" id="ARBA00001614"/>
    </source>
</evidence>
<comment type="caution">
    <text evidence="15">The sequence shown here is derived from an EMBL/GenBank/DDBJ whole genome shotgun (WGS) entry which is preliminary data.</text>
</comment>
<comment type="similarity">
    <text evidence="4 11">Belongs to the aldose epimerase family.</text>
</comment>
<dbReference type="GO" id="GO:0006006">
    <property type="term" value="P:glucose metabolic process"/>
    <property type="evidence" value="ECO:0007669"/>
    <property type="project" value="TreeGrafter"/>
</dbReference>
<evidence type="ECO:0000256" key="9">
    <source>
        <dbReference type="ARBA" id="ARBA00023235"/>
    </source>
</evidence>
<reference evidence="15 16" key="1">
    <citation type="submission" date="2016-09" db="EMBL/GenBank/DDBJ databases">
        <authorList>
            <person name="Capua I."/>
            <person name="De Benedictis P."/>
            <person name="Joannis T."/>
            <person name="Lombin L.H."/>
            <person name="Cattoli G."/>
        </authorList>
    </citation>
    <scope>NUCLEOTIDE SEQUENCE [LARGE SCALE GENOMIC DNA]</scope>
    <source>
        <strain evidence="15 16">NRS-1</strain>
    </source>
</reference>
<dbReference type="Gene3D" id="2.70.98.10">
    <property type="match status" value="1"/>
</dbReference>
<dbReference type="SUPFAM" id="SSF74650">
    <property type="entry name" value="Galactose mutarotase-like"/>
    <property type="match status" value="1"/>
</dbReference>
<organism evidence="15 16">
    <name type="scientific">Cloacibacterium normanense</name>
    <dbReference type="NCBI Taxonomy" id="237258"/>
    <lineage>
        <taxon>Bacteria</taxon>
        <taxon>Pseudomonadati</taxon>
        <taxon>Bacteroidota</taxon>
        <taxon>Flavobacteriia</taxon>
        <taxon>Flavobacteriales</taxon>
        <taxon>Weeksellaceae</taxon>
    </lineage>
</organism>
<evidence type="ECO:0000313" key="16">
    <source>
        <dbReference type="Proteomes" id="UP000095601"/>
    </source>
</evidence>
<dbReference type="PATRIC" id="fig|237258.4.peg.2405"/>
<comment type="catalytic activity">
    <reaction evidence="1 11">
        <text>alpha-D-glucose = beta-D-glucose</text>
        <dbReference type="Rhea" id="RHEA:10264"/>
        <dbReference type="ChEBI" id="CHEBI:15903"/>
        <dbReference type="ChEBI" id="CHEBI:17925"/>
        <dbReference type="EC" id="5.1.3.3"/>
    </reaction>
</comment>
<comment type="cofactor">
    <cofactor evidence="2">
        <name>Ca(2+)</name>
        <dbReference type="ChEBI" id="CHEBI:29108"/>
    </cofactor>
</comment>
<dbReference type="UniPathway" id="UPA00242"/>
<dbReference type="PROSITE" id="PS00545">
    <property type="entry name" value="ALDOSE_1_EPIMERASE"/>
    <property type="match status" value="1"/>
</dbReference>
<comment type="pathway">
    <text evidence="3 11">Carbohydrate metabolism; hexose metabolism.</text>
</comment>
<comment type="subunit">
    <text evidence="5">Monomer.</text>
</comment>
<feature type="binding site" evidence="14">
    <location>
        <begin position="181"/>
        <end position="183"/>
    </location>
    <ligand>
        <name>beta-D-galactose</name>
        <dbReference type="ChEBI" id="CHEBI:27667"/>
    </ligand>
</feature>
<evidence type="ECO:0000256" key="4">
    <source>
        <dbReference type="ARBA" id="ARBA00006206"/>
    </source>
</evidence>
<dbReference type="InterPro" id="IPR008183">
    <property type="entry name" value="Aldose_1/G6P_1-epimerase"/>
</dbReference>
<dbReference type="Proteomes" id="UP000095601">
    <property type="component" value="Unassembled WGS sequence"/>
</dbReference>
<evidence type="ECO:0000256" key="12">
    <source>
        <dbReference type="PIRSR" id="PIRSR005096-1"/>
    </source>
</evidence>
<evidence type="ECO:0000256" key="10">
    <source>
        <dbReference type="ARBA" id="ARBA00023277"/>
    </source>
</evidence>
<dbReference type="KEGG" id="cnr:EB819_04480"/>
<dbReference type="InterPro" id="IPR018052">
    <property type="entry name" value="Ald1_epimerase_CS"/>
</dbReference>
<evidence type="ECO:0000313" key="15">
    <source>
        <dbReference type="EMBL" id="OEL11374.1"/>
    </source>
</evidence>
<dbReference type="AlphaFoldDB" id="A0A1E5UEN4"/>
<keyword evidence="16" id="KW-1185">Reference proteome</keyword>
<dbReference type="Pfam" id="PF01263">
    <property type="entry name" value="Aldose_epim"/>
    <property type="match status" value="1"/>
</dbReference>
<dbReference type="InterPro" id="IPR014718">
    <property type="entry name" value="GH-type_carb-bd"/>
</dbReference>
<dbReference type="NCBIfam" id="NF008277">
    <property type="entry name" value="PRK11055.1"/>
    <property type="match status" value="1"/>
</dbReference>
<dbReference type="RefSeq" id="WP_069798408.1">
    <property type="nucleotide sequence ID" value="NZ_CP034157.1"/>
</dbReference>
<keyword evidence="10 11" id="KW-0119">Carbohydrate metabolism</keyword>